<feature type="region of interest" description="Disordered" evidence="1">
    <location>
        <begin position="59"/>
        <end position="91"/>
    </location>
</feature>
<dbReference type="KEGG" id="vra:111241879"/>
<evidence type="ECO:0000256" key="1">
    <source>
        <dbReference type="SAM" id="MobiDB-lite"/>
    </source>
</evidence>
<evidence type="ECO:0000313" key="2">
    <source>
        <dbReference type="Proteomes" id="UP000087766"/>
    </source>
</evidence>
<dbReference type="Proteomes" id="UP000087766">
    <property type="component" value="Chromosome 6"/>
</dbReference>
<sequence length="134" mass="14766">MRIVTDMIVGAEISETGATVTFGGEIPGIMDLRLQIMGHPRVRFRPINTRVSGQVLKEGSIGSSSVSGPHPKHFGAHRGARRLNKKPSTITMAEEAPLQLLQELQRQMQEMRAEIAAMRAKRANRVNDEGRPSI</sequence>
<keyword evidence="2" id="KW-1185">Reference proteome</keyword>
<dbReference type="GeneID" id="111241879"/>
<accession>A0A3Q0F3G9</accession>
<evidence type="ECO:0000313" key="3">
    <source>
        <dbReference type="RefSeq" id="XP_022638046.1"/>
    </source>
</evidence>
<feature type="compositionally biased region" description="Basic residues" evidence="1">
    <location>
        <begin position="70"/>
        <end position="85"/>
    </location>
</feature>
<organism evidence="2 3">
    <name type="scientific">Vigna radiata var. radiata</name>
    <name type="common">Mung bean</name>
    <name type="synonym">Phaseolus aureus</name>
    <dbReference type="NCBI Taxonomy" id="3916"/>
    <lineage>
        <taxon>Eukaryota</taxon>
        <taxon>Viridiplantae</taxon>
        <taxon>Streptophyta</taxon>
        <taxon>Embryophyta</taxon>
        <taxon>Tracheophyta</taxon>
        <taxon>Spermatophyta</taxon>
        <taxon>Magnoliopsida</taxon>
        <taxon>eudicotyledons</taxon>
        <taxon>Gunneridae</taxon>
        <taxon>Pentapetalae</taxon>
        <taxon>rosids</taxon>
        <taxon>fabids</taxon>
        <taxon>Fabales</taxon>
        <taxon>Fabaceae</taxon>
        <taxon>Papilionoideae</taxon>
        <taxon>50 kb inversion clade</taxon>
        <taxon>NPAAA clade</taxon>
        <taxon>indigoferoid/millettioid clade</taxon>
        <taxon>Phaseoleae</taxon>
        <taxon>Vigna</taxon>
    </lineage>
</organism>
<protein>
    <submittedName>
        <fullName evidence="3">Uncharacterized protein LOC111241879</fullName>
    </submittedName>
</protein>
<reference evidence="3" key="2">
    <citation type="submission" date="2025-08" db="UniProtKB">
        <authorList>
            <consortium name="RefSeq"/>
        </authorList>
    </citation>
    <scope>IDENTIFICATION</scope>
    <source>
        <tissue evidence="3">Leaf</tissue>
    </source>
</reference>
<dbReference type="AlphaFoldDB" id="A0A3Q0F3G9"/>
<gene>
    <name evidence="3" type="primary">LOC111241879</name>
</gene>
<reference evidence="2" key="1">
    <citation type="journal article" date="2014" name="Nat. Commun.">
        <title>Genome sequence of mungbean and insights into evolution within Vigna species.</title>
        <authorList>
            <person name="Kang Y.J."/>
            <person name="Kim S.K."/>
            <person name="Kim M.Y."/>
            <person name="Lestari P."/>
            <person name="Kim K.H."/>
            <person name="Ha B.K."/>
            <person name="Jun T.H."/>
            <person name="Hwang W.J."/>
            <person name="Lee T."/>
            <person name="Lee J."/>
            <person name="Shim S."/>
            <person name="Yoon M.Y."/>
            <person name="Jang Y.E."/>
            <person name="Han K.S."/>
            <person name="Taeprayoon P."/>
            <person name="Yoon N."/>
            <person name="Somta P."/>
            <person name="Tanya P."/>
            <person name="Kim K.S."/>
            <person name="Gwag J.G."/>
            <person name="Moon J.K."/>
            <person name="Lee Y.H."/>
            <person name="Park B.S."/>
            <person name="Bombarely A."/>
            <person name="Doyle J.J."/>
            <person name="Jackson S.A."/>
            <person name="Schafleitner R."/>
            <person name="Srinives P."/>
            <person name="Varshney R.K."/>
            <person name="Lee S.H."/>
        </authorList>
    </citation>
    <scope>NUCLEOTIDE SEQUENCE [LARGE SCALE GENOMIC DNA]</scope>
    <source>
        <strain evidence="2">cv. VC1973A</strain>
    </source>
</reference>
<proteinExistence type="predicted"/>
<name>A0A3Q0F3G9_VIGRR</name>
<dbReference type="RefSeq" id="XP_022638046.1">
    <property type="nucleotide sequence ID" value="XM_022782325.1"/>
</dbReference>